<name>Q6IJI4_DROME</name>
<dbReference type="AlphaFoldDB" id="Q6IJI4"/>
<feature type="region of interest" description="Disordered" evidence="1">
    <location>
        <begin position="1"/>
        <end position="70"/>
    </location>
</feature>
<dbReference type="EMBL" id="BK002732">
    <property type="protein sequence ID" value="DAA04237.1"/>
    <property type="molecule type" value="Genomic_DNA"/>
</dbReference>
<evidence type="ECO:0000313" key="2">
    <source>
        <dbReference type="EMBL" id="DAA04237.1"/>
    </source>
</evidence>
<protein>
    <submittedName>
        <fullName evidence="2">HDC14860</fullName>
    </submittedName>
</protein>
<organism evidence="2">
    <name type="scientific">Drosophila melanogaster</name>
    <name type="common">Fruit fly</name>
    <dbReference type="NCBI Taxonomy" id="7227"/>
    <lineage>
        <taxon>Eukaryota</taxon>
        <taxon>Metazoa</taxon>
        <taxon>Ecdysozoa</taxon>
        <taxon>Arthropoda</taxon>
        <taxon>Hexapoda</taxon>
        <taxon>Insecta</taxon>
        <taxon>Pterygota</taxon>
        <taxon>Neoptera</taxon>
        <taxon>Endopterygota</taxon>
        <taxon>Diptera</taxon>
        <taxon>Brachycera</taxon>
        <taxon>Muscomorpha</taxon>
        <taxon>Ephydroidea</taxon>
        <taxon>Drosophilidae</taxon>
        <taxon>Drosophila</taxon>
        <taxon>Sophophora</taxon>
    </lineage>
</organism>
<feature type="compositionally biased region" description="Basic and acidic residues" evidence="1">
    <location>
        <begin position="1"/>
        <end position="33"/>
    </location>
</feature>
<accession>Q6IJI4</accession>
<reference evidence="2" key="1">
    <citation type="journal article" date="2003" name="Genome Biol.">
        <title>An integrated gene annotation and transcriptional profiling approach towards the full gene content of the Drosophila genome.</title>
        <authorList>
            <person name="Hild M."/>
            <person name="Beckmann B."/>
            <person name="Haas S.A."/>
            <person name="Koch B."/>
            <person name="Solovyev V."/>
            <person name="Busold C."/>
            <person name="Fellenberg K."/>
            <person name="Boutros M."/>
            <person name="Vingron M."/>
            <person name="Sauer F."/>
            <person name="Hoheisel J.D."/>
            <person name="Paro R."/>
        </authorList>
    </citation>
    <scope>NUCLEOTIDE SEQUENCE</scope>
</reference>
<evidence type="ECO:0000256" key="1">
    <source>
        <dbReference type="SAM" id="MobiDB-lite"/>
    </source>
</evidence>
<sequence length="153" mass="16728">MCGKTEEGVSQPEKTEQESGRGRGVHPTEKRTQDQTVQQVQAKINAKLKRKSMTRAEEARSSRKGFPLIPALHSGNLTMGNPRVKGGLRFPQMANRMQLVPQLCAPRRGGGSAMPENQTRATCGNWEVATSSKQAASQPATCNLQLLEVALRF</sequence>
<proteinExistence type="predicted"/>
<gene>
    <name evidence="2" type="ORF">HDC14860</name>
</gene>